<dbReference type="PANTHER" id="PTHR33768:SF3">
    <property type="entry name" value="MIP11318P"/>
    <property type="match status" value="1"/>
</dbReference>
<sequence>MHKSYQPTLPAANRLLQKKWDDKYFSEHRILVRDARPSIDTRPPRTYLHLHMKLKKLQVYFVFNIADVLEQTDLDSIVLEIATLAKKYPSLNMDQVIQILLVRGDLTKQEAKDKADAAISYMPRDNQGILFEIMGIIDQMN</sequence>
<dbReference type="Proteomes" id="UP000663845">
    <property type="component" value="Unassembled WGS sequence"/>
</dbReference>
<dbReference type="Gene3D" id="1.10.357.70">
    <property type="entry name" value="Exocyst complex component Sec6, C-terminal domain"/>
    <property type="match status" value="1"/>
</dbReference>
<dbReference type="PANTHER" id="PTHR33768">
    <property type="entry name" value="MIP11318P"/>
    <property type="match status" value="1"/>
</dbReference>
<dbReference type="InterPro" id="IPR042532">
    <property type="entry name" value="EXOC3/Sec6_C"/>
</dbReference>
<evidence type="ECO:0000313" key="2">
    <source>
        <dbReference type="Proteomes" id="UP000663845"/>
    </source>
</evidence>
<dbReference type="InterPro" id="IPR038792">
    <property type="entry name" value="CFAP97D1/2"/>
</dbReference>
<proteinExistence type="predicted"/>
<evidence type="ECO:0000313" key="1">
    <source>
        <dbReference type="EMBL" id="CAF0792764.1"/>
    </source>
</evidence>
<protein>
    <submittedName>
        <fullName evidence="1">Uncharacterized protein</fullName>
    </submittedName>
</protein>
<comment type="caution">
    <text evidence="1">The sequence shown here is derived from an EMBL/GenBank/DDBJ whole genome shotgun (WGS) entry which is preliminary data.</text>
</comment>
<dbReference type="AlphaFoldDB" id="A0A813S8L8"/>
<accession>A0A813S8L8</accession>
<reference evidence="1" key="1">
    <citation type="submission" date="2021-02" db="EMBL/GenBank/DDBJ databases">
        <authorList>
            <person name="Nowell W R."/>
        </authorList>
    </citation>
    <scope>NUCLEOTIDE SEQUENCE</scope>
</reference>
<dbReference type="EMBL" id="CAJNOG010000027">
    <property type="protein sequence ID" value="CAF0792764.1"/>
    <property type="molecule type" value="Genomic_DNA"/>
</dbReference>
<name>A0A813S8L8_9BILA</name>
<organism evidence="1 2">
    <name type="scientific">Adineta steineri</name>
    <dbReference type="NCBI Taxonomy" id="433720"/>
    <lineage>
        <taxon>Eukaryota</taxon>
        <taxon>Metazoa</taxon>
        <taxon>Spiralia</taxon>
        <taxon>Gnathifera</taxon>
        <taxon>Rotifera</taxon>
        <taxon>Eurotatoria</taxon>
        <taxon>Bdelloidea</taxon>
        <taxon>Adinetida</taxon>
        <taxon>Adinetidae</taxon>
        <taxon>Adineta</taxon>
    </lineage>
</organism>
<gene>
    <name evidence="1" type="ORF">JYZ213_LOCUS4822</name>
</gene>